<dbReference type="Pfam" id="PF26345">
    <property type="entry name" value="ScoMcrA_N"/>
    <property type="match status" value="1"/>
</dbReference>
<keyword evidence="3" id="KW-0540">Nuclease</keyword>
<gene>
    <name evidence="3" type="ORF">ATJ88_2500</name>
</gene>
<comment type="caution">
    <text evidence="3">The sequence shown here is derived from an EMBL/GenBank/DDBJ whole genome shotgun (WGS) entry which is preliminary data.</text>
</comment>
<evidence type="ECO:0000259" key="2">
    <source>
        <dbReference type="Pfam" id="PF26345"/>
    </source>
</evidence>
<dbReference type="InterPro" id="IPR003615">
    <property type="entry name" value="HNH_nuc"/>
</dbReference>
<dbReference type="AlphaFoldDB" id="A0A2A9EZV4"/>
<keyword evidence="3" id="KW-0378">Hydrolase</keyword>
<dbReference type="EMBL" id="PDJJ01000001">
    <property type="protein sequence ID" value="PFG43790.1"/>
    <property type="molecule type" value="Genomic_DNA"/>
</dbReference>
<dbReference type="GO" id="GO:0004519">
    <property type="term" value="F:endonuclease activity"/>
    <property type="evidence" value="ECO:0007669"/>
    <property type="project" value="UniProtKB-KW"/>
</dbReference>
<keyword evidence="3" id="KW-0255">Endonuclease</keyword>
<dbReference type="Proteomes" id="UP000224130">
    <property type="component" value="Unassembled WGS sequence"/>
</dbReference>
<accession>A0A2A9EZV4</accession>
<name>A0A2A9EZV4_9MICO</name>
<evidence type="ECO:0000259" key="1">
    <source>
        <dbReference type="Pfam" id="PF13391"/>
    </source>
</evidence>
<proteinExistence type="predicted"/>
<keyword evidence="4" id="KW-1185">Reference proteome</keyword>
<dbReference type="Pfam" id="PF13391">
    <property type="entry name" value="HNH_2"/>
    <property type="match status" value="1"/>
</dbReference>
<organism evidence="3 4">
    <name type="scientific">Isoptericola jiangsuensis</name>
    <dbReference type="NCBI Taxonomy" id="548579"/>
    <lineage>
        <taxon>Bacteria</taxon>
        <taxon>Bacillati</taxon>
        <taxon>Actinomycetota</taxon>
        <taxon>Actinomycetes</taxon>
        <taxon>Micrococcales</taxon>
        <taxon>Promicromonosporaceae</taxon>
        <taxon>Isoptericola</taxon>
    </lineage>
</organism>
<feature type="domain" description="ScoMcrA-like N-terminal head" evidence="2">
    <location>
        <begin position="2"/>
        <end position="78"/>
    </location>
</feature>
<evidence type="ECO:0000313" key="4">
    <source>
        <dbReference type="Proteomes" id="UP000224130"/>
    </source>
</evidence>
<dbReference type="InterPro" id="IPR058807">
    <property type="entry name" value="ScoMcrA_N"/>
</dbReference>
<sequence>MTRGDVLRAIEEHDQLGEVAFHAKYGFGRARTYQLVYEGRQYASKAVLGAAAGLAASEFSGGEGVTAPVLRRLGFDVSPGLSSKRETTGSWAAFMSWAARIAESLDLDAQEREYKVQVAARLADVRSAFLAGDAGWVEALWSVLRDRSAPANWLNWRFAADLKESATADEDSFARAVSALWDDSPDPVARLATFDVEMNGLGSFTPGNRLALGSTLLMARDVTTWPPYNARPVKKASLLAGVPVDESTLVKRYEALLDLCGEVRVRAEQHRIAGLRDAVDAQGLIWAVVESDPDAAWSTDEREALLAWRDGTTSSRRTRAVAVTDDALAESLDRDSAVESQAEERFALGDTSAPDGSATTKVRGSYQAVFAGRVKSAYGYRCAITGISTRSFLVAAHIVPWAEDASIRIDPSNGICLSSLVDVAFENGYLQINPDYTVTVATDLIDDDPELARLLEPYDGQQLRMPSAYPPNPDFLRRKLESVTR</sequence>
<reference evidence="3 4" key="1">
    <citation type="submission" date="2017-10" db="EMBL/GenBank/DDBJ databases">
        <title>Sequencing the genomes of 1000 actinobacteria strains.</title>
        <authorList>
            <person name="Klenk H.-P."/>
        </authorList>
    </citation>
    <scope>NUCLEOTIDE SEQUENCE [LARGE SCALE GENOMIC DNA]</scope>
    <source>
        <strain evidence="3 4">DSM 21863</strain>
    </source>
</reference>
<feature type="domain" description="HNH nuclease" evidence="1">
    <location>
        <begin position="382"/>
        <end position="433"/>
    </location>
</feature>
<evidence type="ECO:0000313" key="3">
    <source>
        <dbReference type="EMBL" id="PFG43790.1"/>
    </source>
</evidence>
<protein>
    <submittedName>
        <fullName evidence="3">HNH endonuclease</fullName>
    </submittedName>
</protein>